<organism evidence="2 3">
    <name type="scientific">Rhipicephalus sanguineus</name>
    <name type="common">Brown dog tick</name>
    <name type="synonym">Ixodes sanguineus</name>
    <dbReference type="NCBI Taxonomy" id="34632"/>
    <lineage>
        <taxon>Eukaryota</taxon>
        <taxon>Metazoa</taxon>
        <taxon>Ecdysozoa</taxon>
        <taxon>Arthropoda</taxon>
        <taxon>Chelicerata</taxon>
        <taxon>Arachnida</taxon>
        <taxon>Acari</taxon>
        <taxon>Parasitiformes</taxon>
        <taxon>Ixodida</taxon>
        <taxon>Ixodoidea</taxon>
        <taxon>Ixodidae</taxon>
        <taxon>Rhipicephalinae</taxon>
        <taxon>Rhipicephalus</taxon>
        <taxon>Rhipicephalus</taxon>
    </lineage>
</organism>
<feature type="compositionally biased region" description="Polar residues" evidence="1">
    <location>
        <begin position="1"/>
        <end position="20"/>
    </location>
</feature>
<dbReference type="Proteomes" id="UP000821837">
    <property type="component" value="Chromosome 1"/>
</dbReference>
<gene>
    <name evidence="2" type="ORF">HPB52_005385</name>
</gene>
<reference evidence="2" key="2">
    <citation type="submission" date="2021-09" db="EMBL/GenBank/DDBJ databases">
        <authorList>
            <person name="Jia N."/>
            <person name="Wang J."/>
            <person name="Shi W."/>
            <person name="Du L."/>
            <person name="Sun Y."/>
            <person name="Zhan W."/>
            <person name="Jiang J."/>
            <person name="Wang Q."/>
            <person name="Zhang B."/>
            <person name="Ji P."/>
            <person name="Sakyi L.B."/>
            <person name="Cui X."/>
            <person name="Yuan T."/>
            <person name="Jiang B."/>
            <person name="Yang W."/>
            <person name="Lam T.T.-Y."/>
            <person name="Chang Q."/>
            <person name="Ding S."/>
            <person name="Wang X."/>
            <person name="Zhu J."/>
            <person name="Ruan X."/>
            <person name="Zhao L."/>
            <person name="Wei J."/>
            <person name="Que T."/>
            <person name="Du C."/>
            <person name="Cheng J."/>
            <person name="Dai P."/>
            <person name="Han X."/>
            <person name="Huang E."/>
            <person name="Gao Y."/>
            <person name="Liu J."/>
            <person name="Shao H."/>
            <person name="Ye R."/>
            <person name="Li L."/>
            <person name="Wei W."/>
            <person name="Wang X."/>
            <person name="Wang C."/>
            <person name="Huo Q."/>
            <person name="Li W."/>
            <person name="Guo W."/>
            <person name="Chen H."/>
            <person name="Chen S."/>
            <person name="Zhou L."/>
            <person name="Zhou L."/>
            <person name="Ni X."/>
            <person name="Tian J."/>
            <person name="Zhou Y."/>
            <person name="Sheng Y."/>
            <person name="Liu T."/>
            <person name="Pan Y."/>
            <person name="Xia L."/>
            <person name="Li J."/>
            <person name="Zhao F."/>
            <person name="Cao W."/>
        </authorList>
    </citation>
    <scope>NUCLEOTIDE SEQUENCE</scope>
    <source>
        <strain evidence="2">Rsan-2018</strain>
        <tissue evidence="2">Larvae</tissue>
    </source>
</reference>
<reference evidence="2" key="1">
    <citation type="journal article" date="2020" name="Cell">
        <title>Large-Scale Comparative Analyses of Tick Genomes Elucidate Their Genetic Diversity and Vector Capacities.</title>
        <authorList>
            <consortium name="Tick Genome and Microbiome Consortium (TIGMIC)"/>
            <person name="Jia N."/>
            <person name="Wang J."/>
            <person name="Shi W."/>
            <person name="Du L."/>
            <person name="Sun Y."/>
            <person name="Zhan W."/>
            <person name="Jiang J.F."/>
            <person name="Wang Q."/>
            <person name="Zhang B."/>
            <person name="Ji P."/>
            <person name="Bell-Sakyi L."/>
            <person name="Cui X.M."/>
            <person name="Yuan T.T."/>
            <person name="Jiang B.G."/>
            <person name="Yang W.F."/>
            <person name="Lam T.T."/>
            <person name="Chang Q.C."/>
            <person name="Ding S.J."/>
            <person name="Wang X.J."/>
            <person name="Zhu J.G."/>
            <person name="Ruan X.D."/>
            <person name="Zhao L."/>
            <person name="Wei J.T."/>
            <person name="Ye R.Z."/>
            <person name="Que T.C."/>
            <person name="Du C.H."/>
            <person name="Zhou Y.H."/>
            <person name="Cheng J.X."/>
            <person name="Dai P.F."/>
            <person name="Guo W.B."/>
            <person name="Han X.H."/>
            <person name="Huang E.J."/>
            <person name="Li L.F."/>
            <person name="Wei W."/>
            <person name="Gao Y.C."/>
            <person name="Liu J.Z."/>
            <person name="Shao H.Z."/>
            <person name="Wang X."/>
            <person name="Wang C.C."/>
            <person name="Yang T.C."/>
            <person name="Huo Q.B."/>
            <person name="Li W."/>
            <person name="Chen H.Y."/>
            <person name="Chen S.E."/>
            <person name="Zhou L.G."/>
            <person name="Ni X.B."/>
            <person name="Tian J.H."/>
            <person name="Sheng Y."/>
            <person name="Liu T."/>
            <person name="Pan Y.S."/>
            <person name="Xia L.Y."/>
            <person name="Li J."/>
            <person name="Zhao F."/>
            <person name="Cao W.C."/>
        </authorList>
    </citation>
    <scope>NUCLEOTIDE SEQUENCE</scope>
    <source>
        <strain evidence="2">Rsan-2018</strain>
    </source>
</reference>
<accession>A0A9D4T740</accession>
<sequence length="192" mass="20727">MKNTQLQSSRMDPVSSSTLPTGPDDQEDARPSGAAVAAFQYVNLPPFSPNSPSPCFLQVKADFTANHHQSDQVLAPGVLLTSGRSGRLSDDIASPHLSQPFHTLKAAIISRPLDTLTEMADRVAVCTRAHCLNAITPPQLATAADPTLASIENHLNALLRRLEDIQRAHCRPLLGFQFYSRSLTPPSSPALR</sequence>
<keyword evidence="3" id="KW-1185">Reference proteome</keyword>
<evidence type="ECO:0000313" key="3">
    <source>
        <dbReference type="Proteomes" id="UP000821837"/>
    </source>
</evidence>
<feature type="region of interest" description="Disordered" evidence="1">
    <location>
        <begin position="1"/>
        <end position="32"/>
    </location>
</feature>
<protein>
    <submittedName>
        <fullName evidence="2">Uncharacterized protein</fullName>
    </submittedName>
</protein>
<evidence type="ECO:0000313" key="2">
    <source>
        <dbReference type="EMBL" id="KAH7982489.1"/>
    </source>
</evidence>
<evidence type="ECO:0000256" key="1">
    <source>
        <dbReference type="SAM" id="MobiDB-lite"/>
    </source>
</evidence>
<comment type="caution">
    <text evidence="2">The sequence shown here is derived from an EMBL/GenBank/DDBJ whole genome shotgun (WGS) entry which is preliminary data.</text>
</comment>
<dbReference type="VEuPathDB" id="VectorBase:RSAN_038543"/>
<dbReference type="AlphaFoldDB" id="A0A9D4T740"/>
<name>A0A9D4T740_RHISA</name>
<proteinExistence type="predicted"/>
<dbReference type="EMBL" id="JABSTV010001245">
    <property type="protein sequence ID" value="KAH7982489.1"/>
    <property type="molecule type" value="Genomic_DNA"/>
</dbReference>